<feature type="region of interest" description="Disordered" evidence="1">
    <location>
        <begin position="375"/>
        <end position="395"/>
    </location>
</feature>
<dbReference type="Proteomes" id="UP001212997">
    <property type="component" value="Unassembled WGS sequence"/>
</dbReference>
<feature type="region of interest" description="Disordered" evidence="1">
    <location>
        <begin position="1"/>
        <end position="20"/>
    </location>
</feature>
<dbReference type="EMBL" id="JANAWD010000529">
    <property type="protein sequence ID" value="KAJ3478215.1"/>
    <property type="molecule type" value="Genomic_DNA"/>
</dbReference>
<reference evidence="2" key="1">
    <citation type="submission" date="2022-07" db="EMBL/GenBank/DDBJ databases">
        <title>Genome Sequence of Physisporinus lineatus.</title>
        <authorList>
            <person name="Buettner E."/>
        </authorList>
    </citation>
    <scope>NUCLEOTIDE SEQUENCE</scope>
    <source>
        <strain evidence="2">VT162</strain>
    </source>
</reference>
<feature type="region of interest" description="Disordered" evidence="1">
    <location>
        <begin position="35"/>
        <end position="97"/>
    </location>
</feature>
<evidence type="ECO:0000313" key="2">
    <source>
        <dbReference type="EMBL" id="KAJ3478215.1"/>
    </source>
</evidence>
<comment type="caution">
    <text evidence="2">The sequence shown here is derived from an EMBL/GenBank/DDBJ whole genome shotgun (WGS) entry which is preliminary data.</text>
</comment>
<evidence type="ECO:0000256" key="1">
    <source>
        <dbReference type="SAM" id="MobiDB-lite"/>
    </source>
</evidence>
<dbReference type="AlphaFoldDB" id="A0AAD5UZT6"/>
<organism evidence="2 3">
    <name type="scientific">Meripilus lineatus</name>
    <dbReference type="NCBI Taxonomy" id="2056292"/>
    <lineage>
        <taxon>Eukaryota</taxon>
        <taxon>Fungi</taxon>
        <taxon>Dikarya</taxon>
        <taxon>Basidiomycota</taxon>
        <taxon>Agaricomycotina</taxon>
        <taxon>Agaricomycetes</taxon>
        <taxon>Polyporales</taxon>
        <taxon>Meripilaceae</taxon>
        <taxon>Meripilus</taxon>
    </lineage>
</organism>
<feature type="compositionally biased region" description="Polar residues" evidence="1">
    <location>
        <begin position="1"/>
        <end position="12"/>
    </location>
</feature>
<keyword evidence="3" id="KW-1185">Reference proteome</keyword>
<protein>
    <submittedName>
        <fullName evidence="2">Uncharacterized protein</fullName>
    </submittedName>
</protein>
<sequence>MTTEDTQAQTQIRGRDSESQYVPLSLSDVYRWLESSGHFPRPAGDARPTKVITKSSAEKKPEQSGSGSSKPGSAYPSRGLTTSTSVKNEDSENVGAGSNLADSATCWYCRRCGSHYRFHPSQSQEDFIYGTGTSGVPHDSSPKLVDACTTTGVDTGLRVVVKEEPVVQTIPVRPDMSGVCMVFERSEGRVELPMVDVPSILDWARRGGGVGSKPSGRPVSHSMTIQHAKSSRLLVSLADPKLVFGIQRLASSWKISHFALALALPLPISDPLLISNGNGNFASSSTPVSNPSFPTRSRTVKLRDIEEGSNELVALDIPKTEMESQLGTSALLSLLVKPMAKLLIQSGVGIFRKDASAHGVWDRWIKAKQKSSMMRMSVSGTVQDSKGKKRRGGVEVVKDGDGDYRRILTASHVVRGLMDEGSAEADVRHSVLILLSRLGVAAAPAETEPKETRGAE</sequence>
<feature type="compositionally biased region" description="Polar residues" evidence="1">
    <location>
        <begin position="375"/>
        <end position="384"/>
    </location>
</feature>
<evidence type="ECO:0000313" key="3">
    <source>
        <dbReference type="Proteomes" id="UP001212997"/>
    </source>
</evidence>
<proteinExistence type="predicted"/>
<gene>
    <name evidence="2" type="ORF">NLI96_g9914</name>
</gene>
<name>A0AAD5UZT6_9APHY</name>
<accession>A0AAD5UZT6</accession>